<evidence type="ECO:0000256" key="4">
    <source>
        <dbReference type="ARBA" id="ARBA00022692"/>
    </source>
</evidence>
<keyword evidence="6 8" id="KW-1133">Transmembrane helix</keyword>
<gene>
    <name evidence="9" type="ORF">PC9H_000167</name>
</gene>
<feature type="transmembrane region" description="Helical" evidence="8">
    <location>
        <begin position="150"/>
        <end position="172"/>
    </location>
</feature>
<evidence type="ECO:0000256" key="5">
    <source>
        <dbReference type="ARBA" id="ARBA00022824"/>
    </source>
</evidence>
<reference evidence="9" key="1">
    <citation type="submission" date="2019-07" db="EMBL/GenBank/DDBJ databases">
        <authorList>
            <person name="Palmer J.M."/>
        </authorList>
    </citation>
    <scope>NUCLEOTIDE SEQUENCE</scope>
    <source>
        <strain evidence="9">PC9</strain>
    </source>
</reference>
<protein>
    <submittedName>
        <fullName evidence="9">Uncharacterized protein</fullName>
    </submittedName>
</protein>
<feature type="transmembrane region" description="Helical" evidence="8">
    <location>
        <begin position="178"/>
        <end position="198"/>
    </location>
</feature>
<comment type="subcellular location">
    <subcellularLocation>
        <location evidence="1">Endoplasmic reticulum membrane</location>
        <topology evidence="1">Multi-pass membrane protein</topology>
    </subcellularLocation>
</comment>
<name>A0A8H7A821_PLEOS</name>
<dbReference type="InterPro" id="IPR009580">
    <property type="entry name" value="GPI_biosynthesis_protein_Pig-F"/>
</dbReference>
<dbReference type="Proteomes" id="UP000623687">
    <property type="component" value="Unassembled WGS sequence"/>
</dbReference>
<feature type="transmembrane region" description="Helical" evidence="8">
    <location>
        <begin position="264"/>
        <end position="290"/>
    </location>
</feature>
<keyword evidence="3" id="KW-0337">GPI-anchor biosynthesis</keyword>
<dbReference type="GeneID" id="59370008"/>
<evidence type="ECO:0000313" key="9">
    <source>
        <dbReference type="EMBL" id="KAF7439830.1"/>
    </source>
</evidence>
<evidence type="ECO:0000256" key="6">
    <source>
        <dbReference type="ARBA" id="ARBA00022989"/>
    </source>
</evidence>
<dbReference type="EMBL" id="JACETU010000001">
    <property type="protein sequence ID" value="KAF7439830.1"/>
    <property type="molecule type" value="Genomic_DNA"/>
</dbReference>
<feature type="transmembrane region" description="Helical" evidence="8">
    <location>
        <begin position="94"/>
        <end position="111"/>
    </location>
</feature>
<dbReference type="UniPathway" id="UPA00196"/>
<dbReference type="AlphaFoldDB" id="A0A8H7A821"/>
<evidence type="ECO:0000256" key="7">
    <source>
        <dbReference type="ARBA" id="ARBA00023136"/>
    </source>
</evidence>
<keyword evidence="5" id="KW-0256">Endoplasmic reticulum</keyword>
<feature type="transmembrane region" description="Helical" evidence="8">
    <location>
        <begin position="34"/>
        <end position="55"/>
    </location>
</feature>
<dbReference type="RefSeq" id="XP_036635674.1">
    <property type="nucleotide sequence ID" value="XM_036769829.1"/>
</dbReference>
<evidence type="ECO:0000256" key="1">
    <source>
        <dbReference type="ARBA" id="ARBA00004477"/>
    </source>
</evidence>
<sequence>MAPKHKGGTRPARPPPDQFALDSKLSVSPMKFPFAGYTSIVGVHSTLLLFVALFLPRTTILLDPSLAPKPVASQLTSRDKPQHPFLAPLTLNPTWTMACVCAGAVVLQAWWGGWIRRWWIELVVLNGTDDQVEKRDKVIQKKLKDIRDGWIATLLASVAFHIILVLFGAPITSHVLQTYLLGLLLSIMVVFPPAYTLGIPFSKGDTESFVIRMTWVRLFAEFSSRNSVERAMVYPALGAVAGSWVGVIPIALDWDRPWQAWPLTPAFGIVSGYVIGSIAALTVSGTINLADEHVRAVKSKTQ</sequence>
<evidence type="ECO:0000313" key="10">
    <source>
        <dbReference type="Proteomes" id="UP000623687"/>
    </source>
</evidence>
<comment type="caution">
    <text evidence="9">The sequence shown here is derived from an EMBL/GenBank/DDBJ whole genome shotgun (WGS) entry which is preliminary data.</text>
</comment>
<dbReference type="OrthoDB" id="17366at2759"/>
<organism evidence="9 10">
    <name type="scientific">Pleurotus ostreatus</name>
    <name type="common">Oyster mushroom</name>
    <name type="synonym">White-rot fungus</name>
    <dbReference type="NCBI Taxonomy" id="5322"/>
    <lineage>
        <taxon>Eukaryota</taxon>
        <taxon>Fungi</taxon>
        <taxon>Dikarya</taxon>
        <taxon>Basidiomycota</taxon>
        <taxon>Agaricomycotina</taxon>
        <taxon>Agaricomycetes</taxon>
        <taxon>Agaricomycetidae</taxon>
        <taxon>Agaricales</taxon>
        <taxon>Pleurotineae</taxon>
        <taxon>Pleurotaceae</taxon>
        <taxon>Pleurotus</taxon>
    </lineage>
</organism>
<dbReference type="GO" id="GO:0005789">
    <property type="term" value="C:endoplasmic reticulum membrane"/>
    <property type="evidence" value="ECO:0007669"/>
    <property type="project" value="UniProtKB-SubCell"/>
</dbReference>
<proteinExistence type="predicted"/>
<dbReference type="Pfam" id="PF06699">
    <property type="entry name" value="PIG-F"/>
    <property type="match status" value="1"/>
</dbReference>
<evidence type="ECO:0000256" key="2">
    <source>
        <dbReference type="ARBA" id="ARBA00004687"/>
    </source>
</evidence>
<dbReference type="VEuPathDB" id="FungiDB:PC9H_000167"/>
<dbReference type="GO" id="GO:0006506">
    <property type="term" value="P:GPI anchor biosynthetic process"/>
    <property type="evidence" value="ECO:0007669"/>
    <property type="project" value="UniProtKB-UniPathway"/>
</dbReference>
<feature type="transmembrane region" description="Helical" evidence="8">
    <location>
        <begin position="232"/>
        <end position="252"/>
    </location>
</feature>
<keyword evidence="4 8" id="KW-0812">Transmembrane</keyword>
<comment type="pathway">
    <text evidence="2">Glycolipid biosynthesis; glycosylphosphatidylinositol-anchor biosynthesis.</text>
</comment>
<keyword evidence="10" id="KW-1185">Reference proteome</keyword>
<evidence type="ECO:0000256" key="8">
    <source>
        <dbReference type="SAM" id="Phobius"/>
    </source>
</evidence>
<keyword evidence="7 8" id="KW-0472">Membrane</keyword>
<accession>A0A8H7A821</accession>
<evidence type="ECO:0000256" key="3">
    <source>
        <dbReference type="ARBA" id="ARBA00022502"/>
    </source>
</evidence>